<evidence type="ECO:0000256" key="4">
    <source>
        <dbReference type="ARBA" id="ARBA00023136"/>
    </source>
</evidence>
<dbReference type="EMBL" id="JAUSUQ010000008">
    <property type="protein sequence ID" value="MDQ0339622.1"/>
    <property type="molecule type" value="Genomic_DNA"/>
</dbReference>
<dbReference type="NCBIfam" id="TIGR00945">
    <property type="entry name" value="tatC"/>
    <property type="match status" value="1"/>
</dbReference>
<proteinExistence type="inferred from homology"/>
<feature type="transmembrane region" description="Helical" evidence="5">
    <location>
        <begin position="72"/>
        <end position="97"/>
    </location>
</feature>
<evidence type="ECO:0000313" key="7">
    <source>
        <dbReference type="Proteomes" id="UP001232445"/>
    </source>
</evidence>
<gene>
    <name evidence="5" type="primary">tatC</name>
    <name evidence="6" type="ORF">J2S00_002410</name>
</gene>
<comment type="function">
    <text evidence="5">Part of the twin-arginine translocation (Tat) system that transports large folded proteins containing a characteristic twin-arginine motif in their signal peptide across membranes.</text>
</comment>
<keyword evidence="7" id="KW-1185">Reference proteome</keyword>
<evidence type="ECO:0000256" key="2">
    <source>
        <dbReference type="ARBA" id="ARBA00022692"/>
    </source>
</evidence>
<keyword evidence="5" id="KW-0653">Protein transport</keyword>
<organism evidence="6 7">
    <name type="scientific">Caldalkalibacillus uzonensis</name>
    <dbReference type="NCBI Taxonomy" id="353224"/>
    <lineage>
        <taxon>Bacteria</taxon>
        <taxon>Bacillati</taxon>
        <taxon>Bacillota</taxon>
        <taxon>Bacilli</taxon>
        <taxon>Bacillales</taxon>
        <taxon>Bacillaceae</taxon>
        <taxon>Caldalkalibacillus</taxon>
    </lineage>
</organism>
<protein>
    <recommendedName>
        <fullName evidence="5">Sec-independent protein translocase protein TatC</fullName>
    </recommendedName>
</protein>
<comment type="similarity">
    <text evidence="5">Belongs to the TatC family.</text>
</comment>
<dbReference type="HAMAP" id="MF_00902">
    <property type="entry name" value="TatC"/>
    <property type="match status" value="1"/>
</dbReference>
<evidence type="ECO:0000256" key="3">
    <source>
        <dbReference type="ARBA" id="ARBA00022989"/>
    </source>
</evidence>
<dbReference type="PRINTS" id="PR01840">
    <property type="entry name" value="TATCFAMILY"/>
</dbReference>
<keyword evidence="5" id="KW-1003">Cell membrane</keyword>
<dbReference type="Pfam" id="PF00902">
    <property type="entry name" value="TatC"/>
    <property type="match status" value="1"/>
</dbReference>
<sequence>MAPVKQTEDISMSTLDHLMELRRRIIAVLIAFVIALFCGFFFSMKVVELIKNDPVAQHVPWNVFKITDAFRVYVQVSFVLSLIMTIPFTMYQIYAFVRPGLTPAERRAVYYLIPLAALLLVAGLMFSYCLLFPFVLHFMGTITEAMGAQEMYGIQEYFAFLFRIVMPVTLLFQLPVLVIFLTRLGLINPQMLKKARKVSYFIMAVLSAVMTPPDFISQILVLIPLFILFELSVSLSQFIYNRVQKQRESRMMAEQI</sequence>
<evidence type="ECO:0000313" key="6">
    <source>
        <dbReference type="EMBL" id="MDQ0339622.1"/>
    </source>
</evidence>
<dbReference type="PANTHER" id="PTHR30371:SF0">
    <property type="entry name" value="SEC-INDEPENDENT PROTEIN TRANSLOCASE PROTEIN TATC, CHLOROPLASTIC-RELATED"/>
    <property type="match status" value="1"/>
</dbReference>
<evidence type="ECO:0000256" key="5">
    <source>
        <dbReference type="HAMAP-Rule" id="MF_00902"/>
    </source>
</evidence>
<keyword evidence="4 5" id="KW-0472">Membrane</keyword>
<feature type="transmembrane region" description="Helical" evidence="5">
    <location>
        <begin position="25"/>
        <end position="44"/>
    </location>
</feature>
<dbReference type="Proteomes" id="UP001232445">
    <property type="component" value="Unassembled WGS sequence"/>
</dbReference>
<keyword evidence="2 5" id="KW-0812">Transmembrane</keyword>
<feature type="transmembrane region" description="Helical" evidence="5">
    <location>
        <begin position="198"/>
        <end position="213"/>
    </location>
</feature>
<accession>A0ABU0CT75</accession>
<evidence type="ECO:0000256" key="1">
    <source>
        <dbReference type="ARBA" id="ARBA00004141"/>
    </source>
</evidence>
<keyword evidence="5" id="KW-0813">Transport</keyword>
<name>A0ABU0CT75_9BACI</name>
<comment type="caution">
    <text evidence="6">The sequence shown here is derived from an EMBL/GenBank/DDBJ whole genome shotgun (WGS) entry which is preliminary data.</text>
</comment>
<dbReference type="RefSeq" id="WP_307339872.1">
    <property type="nucleotide sequence ID" value="NZ_JAUSUQ010000008.1"/>
</dbReference>
<comment type="subcellular location">
    <subcellularLocation>
        <location evidence="5">Cell membrane</location>
        <topology evidence="5">Multi-pass membrane protein</topology>
    </subcellularLocation>
    <subcellularLocation>
        <location evidence="1">Membrane</location>
        <topology evidence="1">Multi-pass membrane protein</topology>
    </subcellularLocation>
</comment>
<feature type="transmembrane region" description="Helical" evidence="5">
    <location>
        <begin position="109"/>
        <end position="140"/>
    </location>
</feature>
<feature type="transmembrane region" description="Helical" evidence="5">
    <location>
        <begin position="160"/>
        <end position="186"/>
    </location>
</feature>
<keyword evidence="5" id="KW-0811">Translocation</keyword>
<feature type="transmembrane region" description="Helical" evidence="5">
    <location>
        <begin position="219"/>
        <end position="240"/>
    </location>
</feature>
<dbReference type="PANTHER" id="PTHR30371">
    <property type="entry name" value="SEC-INDEPENDENT PROTEIN TRANSLOCASE PROTEIN TATC"/>
    <property type="match status" value="1"/>
</dbReference>
<comment type="subunit">
    <text evidence="5">Forms a complex with TatA.</text>
</comment>
<keyword evidence="3 5" id="KW-1133">Transmembrane helix</keyword>
<dbReference type="InterPro" id="IPR002033">
    <property type="entry name" value="TatC"/>
</dbReference>
<reference evidence="6 7" key="1">
    <citation type="submission" date="2023-07" db="EMBL/GenBank/DDBJ databases">
        <title>Genomic Encyclopedia of Type Strains, Phase IV (KMG-IV): sequencing the most valuable type-strain genomes for metagenomic binning, comparative biology and taxonomic classification.</title>
        <authorList>
            <person name="Goeker M."/>
        </authorList>
    </citation>
    <scope>NUCLEOTIDE SEQUENCE [LARGE SCALE GENOMIC DNA]</scope>
    <source>
        <strain evidence="6 7">DSM 17740</strain>
    </source>
</reference>